<gene>
    <name evidence="2" type="ORF">GCM10007071_11070</name>
</gene>
<evidence type="ECO:0000313" key="3">
    <source>
        <dbReference type="Proteomes" id="UP000601597"/>
    </source>
</evidence>
<dbReference type="Pfam" id="PF20661">
    <property type="entry name" value="SutA-RBD"/>
    <property type="match status" value="1"/>
</dbReference>
<proteinExistence type="predicted"/>
<dbReference type="RefSeq" id="WP_189574023.1">
    <property type="nucleotide sequence ID" value="NZ_BMXV01000002.1"/>
</dbReference>
<reference evidence="3" key="1">
    <citation type="journal article" date="2019" name="Int. J. Syst. Evol. Microbiol.">
        <title>The Global Catalogue of Microorganisms (GCM) 10K type strain sequencing project: providing services to taxonomists for standard genome sequencing and annotation.</title>
        <authorList>
            <consortium name="The Broad Institute Genomics Platform"/>
            <consortium name="The Broad Institute Genome Sequencing Center for Infectious Disease"/>
            <person name="Wu L."/>
            <person name="Ma J."/>
        </authorList>
    </citation>
    <scope>NUCLEOTIDE SEQUENCE [LARGE SCALE GENOMIC DNA]</scope>
    <source>
        <strain evidence="3">KCTC 22280</strain>
    </source>
</reference>
<comment type="caution">
    <text evidence="2">The sequence shown here is derived from an EMBL/GenBank/DDBJ whole genome shotgun (WGS) entry which is preliminary data.</text>
</comment>
<keyword evidence="3" id="KW-1185">Reference proteome</keyword>
<evidence type="ECO:0000313" key="2">
    <source>
        <dbReference type="EMBL" id="GGY66069.1"/>
    </source>
</evidence>
<dbReference type="InterPro" id="IPR049191">
    <property type="entry name" value="SutA_RBD"/>
</dbReference>
<sequence>MSKKPTKATLTTATIEEQTAAFLKSGGAVEYVVKGKSGQYGSTGSKHINLGK</sequence>
<protein>
    <recommendedName>
        <fullName evidence="1">Transcriptional regulator SutA RNAP-binding domain-containing protein</fullName>
    </recommendedName>
</protein>
<evidence type="ECO:0000259" key="1">
    <source>
        <dbReference type="Pfam" id="PF20661"/>
    </source>
</evidence>
<accession>A0ABQ3ASP1</accession>
<dbReference type="EMBL" id="BMXV01000002">
    <property type="protein sequence ID" value="GGY66069.1"/>
    <property type="molecule type" value="Genomic_DNA"/>
</dbReference>
<name>A0ABQ3ASP1_9GAMM</name>
<feature type="domain" description="Transcriptional regulator SutA RNAP-binding" evidence="1">
    <location>
        <begin position="11"/>
        <end position="39"/>
    </location>
</feature>
<dbReference type="Proteomes" id="UP000601597">
    <property type="component" value="Unassembled WGS sequence"/>
</dbReference>
<organism evidence="2 3">
    <name type="scientific">Marinobacter zhanjiangensis</name>
    <dbReference type="NCBI Taxonomy" id="578215"/>
    <lineage>
        <taxon>Bacteria</taxon>
        <taxon>Pseudomonadati</taxon>
        <taxon>Pseudomonadota</taxon>
        <taxon>Gammaproteobacteria</taxon>
        <taxon>Pseudomonadales</taxon>
        <taxon>Marinobacteraceae</taxon>
        <taxon>Marinobacter</taxon>
    </lineage>
</organism>